<proteinExistence type="predicted"/>
<dbReference type="Proteomes" id="UP000000763">
    <property type="component" value="Chromosome 1"/>
</dbReference>
<protein>
    <submittedName>
        <fullName evidence="1">Uncharacterized protein</fullName>
    </submittedName>
</protein>
<accession>Q5JJH9</accession>
<evidence type="ECO:0000313" key="2">
    <source>
        <dbReference type="Proteomes" id="UP000000763"/>
    </source>
</evidence>
<reference evidence="2" key="1">
    <citation type="journal article" date="2005" name="Nature">
        <title>The map-based sequence of the rice genome.</title>
        <authorList>
            <consortium name="International rice genome sequencing project (IRGSP)"/>
            <person name="Matsumoto T."/>
            <person name="Wu J."/>
            <person name="Kanamori H."/>
            <person name="Katayose Y."/>
            <person name="Fujisawa M."/>
            <person name="Namiki N."/>
            <person name="Mizuno H."/>
            <person name="Yamamoto K."/>
            <person name="Antonio B.A."/>
            <person name="Baba T."/>
            <person name="Sakata K."/>
            <person name="Nagamura Y."/>
            <person name="Aoki H."/>
            <person name="Arikawa K."/>
            <person name="Arita K."/>
            <person name="Bito T."/>
            <person name="Chiden Y."/>
            <person name="Fujitsuka N."/>
            <person name="Fukunaka R."/>
            <person name="Hamada M."/>
            <person name="Harada C."/>
            <person name="Hayashi A."/>
            <person name="Hijishita S."/>
            <person name="Honda M."/>
            <person name="Hosokawa S."/>
            <person name="Ichikawa Y."/>
            <person name="Idonuma A."/>
            <person name="Iijima M."/>
            <person name="Ikeda M."/>
            <person name="Ikeno M."/>
            <person name="Ito K."/>
            <person name="Ito S."/>
            <person name="Ito T."/>
            <person name="Ito Y."/>
            <person name="Ito Y."/>
            <person name="Iwabuchi A."/>
            <person name="Kamiya K."/>
            <person name="Karasawa W."/>
            <person name="Kurita K."/>
            <person name="Katagiri S."/>
            <person name="Kikuta A."/>
            <person name="Kobayashi H."/>
            <person name="Kobayashi N."/>
            <person name="Machita K."/>
            <person name="Maehara T."/>
            <person name="Masukawa M."/>
            <person name="Mizubayashi T."/>
            <person name="Mukai Y."/>
            <person name="Nagasaki H."/>
            <person name="Nagata Y."/>
            <person name="Naito S."/>
            <person name="Nakashima M."/>
            <person name="Nakama Y."/>
            <person name="Nakamichi Y."/>
            <person name="Nakamura M."/>
            <person name="Meguro A."/>
            <person name="Negishi M."/>
            <person name="Ohta I."/>
            <person name="Ohta T."/>
            <person name="Okamoto M."/>
            <person name="Ono N."/>
            <person name="Saji S."/>
            <person name="Sakaguchi M."/>
            <person name="Sakai K."/>
            <person name="Shibata M."/>
            <person name="Shimokawa T."/>
            <person name="Song J."/>
            <person name="Takazaki Y."/>
            <person name="Terasawa K."/>
            <person name="Tsugane M."/>
            <person name="Tsuji K."/>
            <person name="Ueda S."/>
            <person name="Waki K."/>
            <person name="Yamagata H."/>
            <person name="Yamamoto M."/>
            <person name="Yamamoto S."/>
            <person name="Yamane H."/>
            <person name="Yoshiki S."/>
            <person name="Yoshihara R."/>
            <person name="Yukawa K."/>
            <person name="Zhong H."/>
            <person name="Yano M."/>
            <person name="Yuan Q."/>
            <person name="Ouyang S."/>
            <person name="Liu J."/>
            <person name="Jones K.M."/>
            <person name="Gansberger K."/>
            <person name="Moffat K."/>
            <person name="Hill J."/>
            <person name="Bera J."/>
            <person name="Fadrosh D."/>
            <person name="Jin S."/>
            <person name="Johri S."/>
            <person name="Kim M."/>
            <person name="Overton L."/>
            <person name="Reardon M."/>
            <person name="Tsitrin T."/>
            <person name="Vuong H."/>
            <person name="Weaver B."/>
            <person name="Ciecko A."/>
            <person name="Tallon L."/>
            <person name="Jackson J."/>
            <person name="Pai G."/>
            <person name="Aken S.V."/>
            <person name="Utterback T."/>
            <person name="Reidmuller S."/>
            <person name="Feldblyum T."/>
            <person name="Hsiao J."/>
            <person name="Zismann V."/>
            <person name="Iobst S."/>
            <person name="de Vazeille A.R."/>
            <person name="Buell C.R."/>
            <person name="Ying K."/>
            <person name="Li Y."/>
            <person name="Lu T."/>
            <person name="Huang Y."/>
            <person name="Zhao Q."/>
            <person name="Feng Q."/>
            <person name="Zhang L."/>
            <person name="Zhu J."/>
            <person name="Weng Q."/>
            <person name="Mu J."/>
            <person name="Lu Y."/>
            <person name="Fan D."/>
            <person name="Liu Y."/>
            <person name="Guan J."/>
            <person name="Zhang Y."/>
            <person name="Yu S."/>
            <person name="Liu X."/>
            <person name="Zhang Y."/>
            <person name="Hong G."/>
            <person name="Han B."/>
            <person name="Choisne N."/>
            <person name="Demange N."/>
            <person name="Orjeda G."/>
            <person name="Samain S."/>
            <person name="Cattolico L."/>
            <person name="Pelletier E."/>
            <person name="Couloux A."/>
            <person name="Segurens B."/>
            <person name="Wincker P."/>
            <person name="D'Hont A."/>
            <person name="Scarpelli C."/>
            <person name="Weissenbach J."/>
            <person name="Salanoubat M."/>
            <person name="Quetier F."/>
            <person name="Yu Y."/>
            <person name="Kim H.R."/>
            <person name="Rambo T."/>
            <person name="Currie J."/>
            <person name="Collura K."/>
            <person name="Luo M."/>
            <person name="Yang T."/>
            <person name="Ammiraju J.S.S."/>
            <person name="Engler F."/>
            <person name="Soderlund C."/>
            <person name="Wing R.A."/>
            <person name="Palmer L.E."/>
            <person name="de la Bastide M."/>
            <person name="Spiegel L."/>
            <person name="Nascimento L."/>
            <person name="Zutavern T."/>
            <person name="O'Shaughnessy A."/>
            <person name="Dike S."/>
            <person name="Dedhia N."/>
            <person name="Preston R."/>
            <person name="Balija V."/>
            <person name="McCombie W.R."/>
            <person name="Chow T."/>
            <person name="Chen H."/>
            <person name="Chung M."/>
            <person name="Chen C."/>
            <person name="Shaw J."/>
            <person name="Wu H."/>
            <person name="Hsiao K."/>
            <person name="Chao Y."/>
            <person name="Chu M."/>
            <person name="Cheng C."/>
            <person name="Hour A."/>
            <person name="Lee P."/>
            <person name="Lin S."/>
            <person name="Lin Y."/>
            <person name="Liou J."/>
            <person name="Liu S."/>
            <person name="Hsing Y."/>
            <person name="Raghuvanshi S."/>
            <person name="Mohanty A."/>
            <person name="Bharti A.K."/>
            <person name="Gaur A."/>
            <person name="Gupta V."/>
            <person name="Kumar D."/>
            <person name="Ravi V."/>
            <person name="Vij S."/>
            <person name="Kapur A."/>
            <person name="Khurana P."/>
            <person name="Khurana P."/>
            <person name="Khurana J.P."/>
            <person name="Tyagi A.K."/>
            <person name="Gaikwad K."/>
            <person name="Singh A."/>
            <person name="Dalal V."/>
            <person name="Srivastava S."/>
            <person name="Dixit A."/>
            <person name="Pal A.K."/>
            <person name="Ghazi I.A."/>
            <person name="Yadav M."/>
            <person name="Pandit A."/>
            <person name="Bhargava A."/>
            <person name="Sureshbabu K."/>
            <person name="Batra K."/>
            <person name="Sharma T.R."/>
            <person name="Mohapatra T."/>
            <person name="Singh N.K."/>
            <person name="Messing J."/>
            <person name="Nelson A.B."/>
            <person name="Fuks G."/>
            <person name="Kavchok S."/>
            <person name="Keizer G."/>
            <person name="Linton E."/>
            <person name="Llaca V."/>
            <person name="Song R."/>
            <person name="Tanyolac B."/>
            <person name="Young S."/>
            <person name="Ho-Il K."/>
            <person name="Hahn J.H."/>
            <person name="Sangsakoo G."/>
            <person name="Vanavichit A."/>
            <person name="de Mattos Luiz.A.T."/>
            <person name="Zimmer P.D."/>
            <person name="Malone G."/>
            <person name="Dellagostin O."/>
            <person name="de Oliveira A.C."/>
            <person name="Bevan M."/>
            <person name="Bancroft I."/>
            <person name="Minx P."/>
            <person name="Cordum H."/>
            <person name="Wilson R."/>
            <person name="Cheng Z."/>
            <person name="Jin W."/>
            <person name="Jiang J."/>
            <person name="Leong S.A."/>
            <person name="Iwama H."/>
            <person name="Gojobori T."/>
            <person name="Itoh T."/>
            <person name="Niimura Y."/>
            <person name="Fujii Y."/>
            <person name="Habara T."/>
            <person name="Sakai H."/>
            <person name="Sato Y."/>
            <person name="Wilson G."/>
            <person name="Kumar K."/>
            <person name="McCouch S."/>
            <person name="Juretic N."/>
            <person name="Hoen D."/>
            <person name="Wright S."/>
            <person name="Bruskiewich R."/>
            <person name="Bureau T."/>
            <person name="Miyao A."/>
            <person name="Hirochika H."/>
            <person name="Nishikawa T."/>
            <person name="Kadowaki K."/>
            <person name="Sugiura M."/>
            <person name="Burr B."/>
            <person name="Sasaki T."/>
        </authorList>
    </citation>
    <scope>NUCLEOTIDE SEQUENCE [LARGE SCALE GENOMIC DNA]</scope>
    <source>
        <strain evidence="2">cv. Nipponbare</strain>
    </source>
</reference>
<gene>
    <name evidence="1" type="primary">B1793G04.33</name>
</gene>
<evidence type="ECO:0000313" key="1">
    <source>
        <dbReference type="EMBL" id="BAD88378.1"/>
    </source>
</evidence>
<dbReference type="EMBL" id="AP006843">
    <property type="protein sequence ID" value="BAD88378.1"/>
    <property type="molecule type" value="Genomic_DNA"/>
</dbReference>
<name>Q5JJH9_ORYSJ</name>
<sequence length="76" mass="9096">MVRHVSISGFYAVRSIDPPLFYLCSCLWVVTVDWYEQEGRLRLQLPDWMGAKRAIRHQLHAFSLRARTWRDVLCHH</sequence>
<organism evidence="1 2">
    <name type="scientific">Oryza sativa subsp. japonica</name>
    <name type="common">Rice</name>
    <dbReference type="NCBI Taxonomy" id="39947"/>
    <lineage>
        <taxon>Eukaryota</taxon>
        <taxon>Viridiplantae</taxon>
        <taxon>Streptophyta</taxon>
        <taxon>Embryophyta</taxon>
        <taxon>Tracheophyta</taxon>
        <taxon>Spermatophyta</taxon>
        <taxon>Magnoliopsida</taxon>
        <taxon>Liliopsida</taxon>
        <taxon>Poales</taxon>
        <taxon>Poaceae</taxon>
        <taxon>BOP clade</taxon>
        <taxon>Oryzoideae</taxon>
        <taxon>Oryzeae</taxon>
        <taxon>Oryzinae</taxon>
        <taxon>Oryza</taxon>
        <taxon>Oryza sativa</taxon>
    </lineage>
</organism>
<dbReference type="AlphaFoldDB" id="Q5JJH9"/>
<reference evidence="2" key="2">
    <citation type="journal article" date="2008" name="Nucleic Acids Res.">
        <title>The rice annotation project database (RAP-DB): 2008 update.</title>
        <authorList>
            <consortium name="The rice annotation project (RAP)"/>
        </authorList>
    </citation>
    <scope>GENOME REANNOTATION</scope>
    <source>
        <strain evidence="2">cv. Nipponbare</strain>
    </source>
</reference>